<protein>
    <submittedName>
        <fullName evidence="2">Uncharacterized protein</fullName>
    </submittedName>
</protein>
<feature type="region of interest" description="Disordered" evidence="1">
    <location>
        <begin position="32"/>
        <end position="60"/>
    </location>
</feature>
<evidence type="ECO:0000256" key="1">
    <source>
        <dbReference type="SAM" id="MobiDB-lite"/>
    </source>
</evidence>
<comment type="caution">
    <text evidence="2">The sequence shown here is derived from an EMBL/GenBank/DDBJ whole genome shotgun (WGS) entry which is preliminary data.</text>
</comment>
<proteinExistence type="predicted"/>
<accession>A0A7C9RIS0</accession>
<name>A0A7C9RIS0_9BRAD</name>
<sequence length="60" mass="7194">MERFIHNENIRRYRKLLEEEKDGEKRNIRKLLAEEEARQIPNPAVQSDRPKGTETDTEQS</sequence>
<keyword evidence="3" id="KW-1185">Reference proteome</keyword>
<gene>
    <name evidence="2" type="ORF">G4V63_25935</name>
</gene>
<dbReference type="Proteomes" id="UP000480266">
    <property type="component" value="Unassembled WGS sequence"/>
</dbReference>
<evidence type="ECO:0000313" key="3">
    <source>
        <dbReference type="Proteomes" id="UP000480266"/>
    </source>
</evidence>
<reference evidence="2" key="1">
    <citation type="submission" date="2020-02" db="EMBL/GenBank/DDBJ databases">
        <title>Draft genome sequence of Candidatus Afipia apatlaquensis IBT-C3, a potential strain for decolorization of textile dyes.</title>
        <authorList>
            <person name="Sanchez-Reyes A."/>
            <person name="Breton-Deval L."/>
            <person name="Mangelson H."/>
            <person name="Sanchez-Flores A."/>
        </authorList>
    </citation>
    <scope>NUCLEOTIDE SEQUENCE [LARGE SCALE GENOMIC DNA]</scope>
    <source>
        <strain evidence="2">IBT-C3</strain>
    </source>
</reference>
<evidence type="ECO:0000313" key="2">
    <source>
        <dbReference type="EMBL" id="NGX98523.1"/>
    </source>
</evidence>
<organism evidence="2 3">
    <name type="scientific">Candidatus Afipia apatlaquensis</name>
    <dbReference type="NCBI Taxonomy" id="2712852"/>
    <lineage>
        <taxon>Bacteria</taxon>
        <taxon>Pseudomonadati</taxon>
        <taxon>Pseudomonadota</taxon>
        <taxon>Alphaproteobacteria</taxon>
        <taxon>Hyphomicrobiales</taxon>
        <taxon>Nitrobacteraceae</taxon>
        <taxon>Afipia</taxon>
    </lineage>
</organism>
<dbReference type="EMBL" id="JAAMRR010001318">
    <property type="protein sequence ID" value="NGX98523.1"/>
    <property type="molecule type" value="Genomic_DNA"/>
</dbReference>
<dbReference type="AlphaFoldDB" id="A0A7C9RIS0"/>